<feature type="domain" description="Reverse transcriptase" evidence="1">
    <location>
        <begin position="1"/>
        <end position="214"/>
    </location>
</feature>
<dbReference type="PROSITE" id="PS50878">
    <property type="entry name" value="RT_POL"/>
    <property type="match status" value="1"/>
</dbReference>
<dbReference type="Pfam" id="PF00078">
    <property type="entry name" value="RVT_1"/>
    <property type="match status" value="1"/>
</dbReference>
<gene>
    <name evidence="3" type="ORF">BBAD15_g12532</name>
</gene>
<dbReference type="PANTHER" id="PTHR33481:SF1">
    <property type="entry name" value="ENDONUCLEASE_EXONUCLEASE_PHOSPHATASE DOMAIN-CONTAINING PROTEIN-RELATED"/>
    <property type="match status" value="1"/>
</dbReference>
<keyword evidence="3" id="KW-0808">Transferase</keyword>
<comment type="caution">
    <text evidence="3">The sequence shown here is derived from an EMBL/GenBank/DDBJ whole genome shotgun (WGS) entry which is preliminary data.</text>
</comment>
<protein>
    <submittedName>
        <fullName evidence="3">Putative RNA-directed DNA polymerase from transposo n BS</fullName>
    </submittedName>
</protein>
<dbReference type="OrthoDB" id="4927418at2759"/>
<dbReference type="InterPro" id="IPR002156">
    <property type="entry name" value="RNaseH_domain"/>
</dbReference>
<dbReference type="Gene3D" id="3.30.420.10">
    <property type="entry name" value="Ribonuclease H-like superfamily/Ribonuclease H"/>
    <property type="match status" value="1"/>
</dbReference>
<dbReference type="SUPFAM" id="SSF53098">
    <property type="entry name" value="Ribonuclease H-like"/>
    <property type="match status" value="1"/>
</dbReference>
<evidence type="ECO:0000259" key="1">
    <source>
        <dbReference type="PROSITE" id="PS50878"/>
    </source>
</evidence>
<keyword evidence="3" id="KW-0695">RNA-directed DNA polymerase</keyword>
<dbReference type="CDD" id="cd01650">
    <property type="entry name" value="RT_nLTR_like"/>
    <property type="match status" value="1"/>
</dbReference>
<dbReference type="GO" id="GO:0003964">
    <property type="term" value="F:RNA-directed DNA polymerase activity"/>
    <property type="evidence" value="ECO:0007669"/>
    <property type="project" value="UniProtKB-KW"/>
</dbReference>
<keyword evidence="3" id="KW-0548">Nucleotidyltransferase</keyword>
<evidence type="ECO:0000259" key="2">
    <source>
        <dbReference type="PROSITE" id="PS50879"/>
    </source>
</evidence>
<dbReference type="InterPro" id="IPR000477">
    <property type="entry name" value="RT_dom"/>
</dbReference>
<proteinExistence type="predicted"/>
<name>A0A0A2VN47_BEABA</name>
<dbReference type="EMBL" id="ANFO01001705">
    <property type="protein sequence ID" value="KGQ02259.1"/>
    <property type="molecule type" value="Genomic_DNA"/>
</dbReference>
<dbReference type="AlphaFoldDB" id="A0A0A2VN47"/>
<dbReference type="GO" id="GO:0003676">
    <property type="term" value="F:nucleic acid binding"/>
    <property type="evidence" value="ECO:0007669"/>
    <property type="project" value="InterPro"/>
</dbReference>
<dbReference type="Pfam" id="PF00075">
    <property type="entry name" value="RNase_H"/>
    <property type="match status" value="1"/>
</dbReference>
<evidence type="ECO:0000313" key="4">
    <source>
        <dbReference type="Proteomes" id="UP000030106"/>
    </source>
</evidence>
<dbReference type="STRING" id="1245745.A0A0A2VN47"/>
<evidence type="ECO:0000313" key="3">
    <source>
        <dbReference type="EMBL" id="KGQ02259.1"/>
    </source>
</evidence>
<accession>A0A0A2VN47</accession>
<dbReference type="PROSITE" id="PS50879">
    <property type="entry name" value="RNASE_H_1"/>
    <property type="match status" value="1"/>
</dbReference>
<dbReference type="PANTHER" id="PTHR33481">
    <property type="entry name" value="REVERSE TRANSCRIPTASE"/>
    <property type="match status" value="1"/>
</dbReference>
<dbReference type="InterPro" id="IPR036397">
    <property type="entry name" value="RNaseH_sf"/>
</dbReference>
<dbReference type="InterPro" id="IPR012337">
    <property type="entry name" value="RNaseH-like_sf"/>
</dbReference>
<dbReference type="GO" id="GO:0004523">
    <property type="term" value="F:RNA-DNA hybrid ribonuclease activity"/>
    <property type="evidence" value="ECO:0007669"/>
    <property type="project" value="InterPro"/>
</dbReference>
<organism evidence="3 4">
    <name type="scientific">Beauveria bassiana D1-5</name>
    <dbReference type="NCBI Taxonomy" id="1245745"/>
    <lineage>
        <taxon>Eukaryota</taxon>
        <taxon>Fungi</taxon>
        <taxon>Dikarya</taxon>
        <taxon>Ascomycota</taxon>
        <taxon>Pezizomycotina</taxon>
        <taxon>Sordariomycetes</taxon>
        <taxon>Hypocreomycetidae</taxon>
        <taxon>Hypocreales</taxon>
        <taxon>Cordycipitaceae</taxon>
        <taxon>Beauveria</taxon>
    </lineage>
</organism>
<dbReference type="eggNOG" id="KOG1075">
    <property type="taxonomic scope" value="Eukaryota"/>
</dbReference>
<dbReference type="Proteomes" id="UP000030106">
    <property type="component" value="Unassembled WGS sequence"/>
</dbReference>
<dbReference type="HOGENOM" id="CLU_000680_23_5_1"/>
<dbReference type="CDD" id="cd09276">
    <property type="entry name" value="Rnase_HI_RT_non_LTR"/>
    <property type="match status" value="1"/>
</dbReference>
<sequence>MHRLLPSRHTGGRKLASTEHAIHFLLQRIYQAWSEGKVASLLLLDVSGAYDNVSRQRLLHNLRKRRVSDNIIRWIDSFLHGRLTTIKLQEYTAPAAPIQTGIPQGSPVSPILYLFYNADLIEACKTEDTEAVGYIDDVSILAIGSSAPHNCKTLKKIHRKAEDWGRKHGSQFAPAKYELVHFTRDPMMNSTHALRLPHATIQASPSCRYLGIHMDTRLRCLVDIGAWRAFRTTAGAAVDVEAHLLPVQQQMEQTALEAAMRIRTSPLYDDMASTSELDPSPLDRLSNMLHSKYGIQLSQLEKRQPHIVPPWWSPPFIRINESASDAIKEHDATTPDTIRIYTDGSGIEGHVGAAAVLAQTDGNYTKRAEYLGTSGMSTVYAAELRGLVLALQLLGEVSRAGACPGRCVIFTDNQAAIQAMQNPKHPSGQYILAEAIREFDKVRTSGWDVQLRWIPAHLGVPGNEAADTAAKDAARRHGDPSEPNSLRTLMAPTKTIIRKTMRAEWAASWEAAKHGRELFRLGVKPGKATLDLRRGTHRAISSVITQMRSGKIGLNAAAMDLKPQTPMR</sequence>
<feature type="domain" description="RNase H type-1" evidence="2">
    <location>
        <begin position="334"/>
        <end position="475"/>
    </location>
</feature>
<reference evidence="3 4" key="1">
    <citation type="submission" date="2012-10" db="EMBL/GenBank/DDBJ databases">
        <title>Genome sequencing and analysis of entomopathogenic fungi Beauveria bassiana D1-5.</title>
        <authorList>
            <person name="Li Q."/>
            <person name="Wang L."/>
            <person name="Zhang Z."/>
            <person name="Wang Q."/>
            <person name="Ren J."/>
            <person name="Wang M."/>
            <person name="Xu W."/>
            <person name="Wang J."/>
            <person name="Lu Y."/>
            <person name="Du Q."/>
            <person name="Sun Z."/>
        </authorList>
    </citation>
    <scope>NUCLEOTIDE SEQUENCE [LARGE SCALE GENOMIC DNA]</scope>
    <source>
        <strain evidence="3 4">D1-5</strain>
    </source>
</reference>